<organism evidence="1 2">
    <name type="scientific">Forsythia ovata</name>
    <dbReference type="NCBI Taxonomy" id="205694"/>
    <lineage>
        <taxon>Eukaryota</taxon>
        <taxon>Viridiplantae</taxon>
        <taxon>Streptophyta</taxon>
        <taxon>Embryophyta</taxon>
        <taxon>Tracheophyta</taxon>
        <taxon>Spermatophyta</taxon>
        <taxon>Magnoliopsida</taxon>
        <taxon>eudicotyledons</taxon>
        <taxon>Gunneridae</taxon>
        <taxon>Pentapetalae</taxon>
        <taxon>asterids</taxon>
        <taxon>lamiids</taxon>
        <taxon>Lamiales</taxon>
        <taxon>Oleaceae</taxon>
        <taxon>Forsythieae</taxon>
        <taxon>Forsythia</taxon>
    </lineage>
</organism>
<dbReference type="EMBL" id="JBFOLJ010000008">
    <property type="protein sequence ID" value="KAL2514319.1"/>
    <property type="molecule type" value="Genomic_DNA"/>
</dbReference>
<sequence>MAPSLLVCRPKPSQTHRGLGWRQPRKRNAKTMEDFSLVFAKTSQCLSTQPDENFRLSATKELLTSSLSTGFSTLLVNSLSSVLVKLCLASVYCVKVKIELLSGHLEAQHILYPWNLKQNPQIPQGHWNYNSWYHQLDAEYDLRFPLSQPASGFRKK</sequence>
<comment type="caution">
    <text evidence="1">The sequence shown here is derived from an EMBL/GenBank/DDBJ whole genome shotgun (WGS) entry which is preliminary data.</text>
</comment>
<reference evidence="2" key="1">
    <citation type="submission" date="2024-07" db="EMBL/GenBank/DDBJ databases">
        <title>Two chromosome-level genome assemblies of Korean endemic species Abeliophyllum distichum and Forsythia ovata (Oleaceae).</title>
        <authorList>
            <person name="Jang H."/>
        </authorList>
    </citation>
    <scope>NUCLEOTIDE SEQUENCE [LARGE SCALE GENOMIC DNA]</scope>
</reference>
<evidence type="ECO:0000313" key="1">
    <source>
        <dbReference type="EMBL" id="KAL2514319.1"/>
    </source>
</evidence>
<accession>A0ABD1TNL7</accession>
<dbReference type="Proteomes" id="UP001604277">
    <property type="component" value="Unassembled WGS sequence"/>
</dbReference>
<name>A0ABD1TNL7_9LAMI</name>
<protein>
    <submittedName>
        <fullName evidence="1">Uncharacterized protein</fullName>
    </submittedName>
</protein>
<dbReference type="AlphaFoldDB" id="A0ABD1TNL7"/>
<gene>
    <name evidence="1" type="ORF">Fot_28290</name>
</gene>
<evidence type="ECO:0000313" key="2">
    <source>
        <dbReference type="Proteomes" id="UP001604277"/>
    </source>
</evidence>
<proteinExistence type="predicted"/>
<keyword evidence="2" id="KW-1185">Reference proteome</keyword>